<evidence type="ECO:0000256" key="1">
    <source>
        <dbReference type="ARBA" id="ARBA00038048"/>
    </source>
</evidence>
<protein>
    <recommendedName>
        <fullName evidence="2">Saccharopine dehydrogenase NADP binding domain-containing protein</fullName>
    </recommendedName>
</protein>
<dbReference type="GeneID" id="7448578"/>
<reference evidence="3 4" key="2">
    <citation type="journal article" date="2008" name="Nature">
        <title>The Phaeodactylum genome reveals the evolutionary history of diatom genomes.</title>
        <authorList>
            <person name="Bowler C."/>
            <person name="Allen A.E."/>
            <person name="Badger J.H."/>
            <person name="Grimwood J."/>
            <person name="Jabbari K."/>
            <person name="Kuo A."/>
            <person name="Maheswari U."/>
            <person name="Martens C."/>
            <person name="Maumus F."/>
            <person name="Otillar R.P."/>
            <person name="Rayko E."/>
            <person name="Salamov A."/>
            <person name="Vandepoele K."/>
            <person name="Beszteri B."/>
            <person name="Gruber A."/>
            <person name="Heijde M."/>
            <person name="Katinka M."/>
            <person name="Mock T."/>
            <person name="Valentin K."/>
            <person name="Verret F."/>
            <person name="Berges J.A."/>
            <person name="Brownlee C."/>
            <person name="Cadoret J.P."/>
            <person name="Chiovitti A."/>
            <person name="Choi C.J."/>
            <person name="Coesel S."/>
            <person name="De Martino A."/>
            <person name="Detter J.C."/>
            <person name="Durkin C."/>
            <person name="Falciatore A."/>
            <person name="Fournet J."/>
            <person name="Haruta M."/>
            <person name="Huysman M.J."/>
            <person name="Jenkins B.D."/>
            <person name="Jiroutova K."/>
            <person name="Jorgensen R.E."/>
            <person name="Joubert Y."/>
            <person name="Kaplan A."/>
            <person name="Kroger N."/>
            <person name="Kroth P.G."/>
            <person name="La Roche J."/>
            <person name="Lindquist E."/>
            <person name="Lommer M."/>
            <person name="Martin-Jezequel V."/>
            <person name="Lopez P.J."/>
            <person name="Lucas S."/>
            <person name="Mangogna M."/>
            <person name="McGinnis K."/>
            <person name="Medlin L.K."/>
            <person name="Montsant A."/>
            <person name="Oudot-Le Secq M.P."/>
            <person name="Napoli C."/>
            <person name="Obornik M."/>
            <person name="Parker M.S."/>
            <person name="Petit J.L."/>
            <person name="Porcel B.M."/>
            <person name="Poulsen N."/>
            <person name="Robison M."/>
            <person name="Rychlewski L."/>
            <person name="Rynearson T.A."/>
            <person name="Schmutz J."/>
            <person name="Shapiro H."/>
            <person name="Siaut M."/>
            <person name="Stanley M."/>
            <person name="Sussman M.R."/>
            <person name="Taylor A.R."/>
            <person name="Vardi A."/>
            <person name="von Dassow P."/>
            <person name="Vyverman W."/>
            <person name="Willis A."/>
            <person name="Wyrwicz L.S."/>
            <person name="Rokhsar D.S."/>
            <person name="Weissenbach J."/>
            <person name="Armbrust E.V."/>
            <person name="Green B.R."/>
            <person name="Van de Peer Y."/>
            <person name="Grigoriev I.V."/>
        </authorList>
    </citation>
    <scope>NUCLEOTIDE SEQUENCE [LARGE SCALE GENOMIC DNA]</scope>
    <source>
        <strain evidence="3 4">CCMP1335</strain>
    </source>
</reference>
<dbReference type="HOGENOM" id="CLU_031002_1_0_1"/>
<dbReference type="PaxDb" id="35128-Thaps6043"/>
<organism evidence="3 4">
    <name type="scientific">Thalassiosira pseudonana</name>
    <name type="common">Marine diatom</name>
    <name type="synonym">Cyclotella nana</name>
    <dbReference type="NCBI Taxonomy" id="35128"/>
    <lineage>
        <taxon>Eukaryota</taxon>
        <taxon>Sar</taxon>
        <taxon>Stramenopiles</taxon>
        <taxon>Ochrophyta</taxon>
        <taxon>Bacillariophyta</taxon>
        <taxon>Coscinodiscophyceae</taxon>
        <taxon>Thalassiosirophycidae</taxon>
        <taxon>Thalassiosirales</taxon>
        <taxon>Thalassiosiraceae</taxon>
        <taxon>Thalassiosira</taxon>
    </lineage>
</organism>
<dbReference type="InParanoid" id="B8C5E3"/>
<dbReference type="GO" id="GO:0016020">
    <property type="term" value="C:membrane"/>
    <property type="evidence" value="ECO:0007669"/>
    <property type="project" value="GOC"/>
</dbReference>
<evidence type="ECO:0000313" key="4">
    <source>
        <dbReference type="Proteomes" id="UP000001449"/>
    </source>
</evidence>
<dbReference type="InterPro" id="IPR051276">
    <property type="entry name" value="Saccharopine_DH-like_oxidrdct"/>
</dbReference>
<dbReference type="eggNOG" id="KOG2733">
    <property type="taxonomic scope" value="Eukaryota"/>
</dbReference>
<dbReference type="Pfam" id="PF03435">
    <property type="entry name" value="Sacchrp_dh_NADP"/>
    <property type="match status" value="1"/>
</dbReference>
<dbReference type="RefSeq" id="XP_002290994.1">
    <property type="nucleotide sequence ID" value="XM_002290958.1"/>
</dbReference>
<dbReference type="FunFam" id="3.40.50.720:FF:001863">
    <property type="entry name" value="Uncharacterized protein"/>
    <property type="match status" value="1"/>
</dbReference>
<dbReference type="OMA" id="KRPVQMH"/>
<dbReference type="InterPro" id="IPR036291">
    <property type="entry name" value="NAD(P)-bd_dom_sf"/>
</dbReference>
<dbReference type="Proteomes" id="UP000001449">
    <property type="component" value="Chromosome 6"/>
</dbReference>
<dbReference type="Gene3D" id="3.40.50.720">
    <property type="entry name" value="NAD(P)-binding Rossmann-like Domain"/>
    <property type="match status" value="1"/>
</dbReference>
<evidence type="ECO:0000313" key="3">
    <source>
        <dbReference type="EMBL" id="EED91101.1"/>
    </source>
</evidence>
<dbReference type="PANTHER" id="PTHR12286:SF5">
    <property type="entry name" value="SACCHAROPINE DEHYDROGENASE-LIKE OXIDOREDUCTASE"/>
    <property type="match status" value="1"/>
</dbReference>
<dbReference type="InterPro" id="IPR005097">
    <property type="entry name" value="Sacchrp_dh_NADP-bd"/>
</dbReference>
<dbReference type="AlphaFoldDB" id="B8C5E3"/>
<dbReference type="GO" id="GO:0009247">
    <property type="term" value="P:glycolipid biosynthetic process"/>
    <property type="evidence" value="ECO:0000318"/>
    <property type="project" value="GO_Central"/>
</dbReference>
<dbReference type="SUPFAM" id="SSF51735">
    <property type="entry name" value="NAD(P)-binding Rossmann-fold domains"/>
    <property type="match status" value="1"/>
</dbReference>
<accession>B8C5E3</accession>
<feature type="domain" description="Saccharopine dehydrogenase NADP binding" evidence="2">
    <location>
        <begin position="19"/>
        <end position="160"/>
    </location>
</feature>
<dbReference type="PANTHER" id="PTHR12286">
    <property type="entry name" value="SACCHAROPINE DEHYDROGENASE-LIKE OXIDOREDUCTASE"/>
    <property type="match status" value="1"/>
</dbReference>
<keyword evidence="4" id="KW-1185">Reference proteome</keyword>
<evidence type="ECO:0000259" key="2">
    <source>
        <dbReference type="Pfam" id="PF03435"/>
    </source>
</evidence>
<proteinExistence type="inferred from homology"/>
<comment type="similarity">
    <text evidence="1">Belongs to the saccharopine dehydrogenase family.</text>
</comment>
<sequence length="472" mass="50433">MTSYPTNRRERFASRSIDVIVHGATGYTGRRVVRHLVTKHPSLNVAICGRNKDKLAVVAAEVAWDDAKKASSVFVVSDASKDTSGAESANDGSQELIQVFSQSKIVIACAGPYRQCGMPIITAAVASGCDYLDLCGEPQFFDQVLISLDRKARSSGVLAISAAAFDCVPAELGAALAERELLKQHPGAKCAGVEVIHTMQNVSGANATTFHAAVDGFYAASSGELAASRKKVKESYPEFQETMPPSRPKEWPKIPETPGLMPGHNEGLGLRTLKFVGADASAIRSSWRYLRSRVPEHARKGKNVPEPRLSVLMGMDSKDTMSAAKLIVYGATFSTLAQFKWGCDVLHNYPEAFSGGVFTSKGQSEEELQNAKFTTYVTAYGSNYSDGDSSQVARVKVGGPEPGYVATPALIVALALTILEAGKYEVGLAFDSGCTLPGALFGDCEKVYDNMRAEGVSFDVVQEFGGESQSPV</sequence>
<dbReference type="GO" id="GO:0005811">
    <property type="term" value="C:lipid droplet"/>
    <property type="evidence" value="ECO:0000318"/>
    <property type="project" value="GO_Central"/>
</dbReference>
<dbReference type="EMBL" id="CM000643">
    <property type="protein sequence ID" value="EED91101.1"/>
    <property type="molecule type" value="Genomic_DNA"/>
</dbReference>
<dbReference type="KEGG" id="tps:THAPSDRAFT_6043"/>
<name>B8C5E3_THAPS</name>
<reference evidence="3 4" key="1">
    <citation type="journal article" date="2004" name="Science">
        <title>The genome of the diatom Thalassiosira pseudonana: ecology, evolution, and metabolism.</title>
        <authorList>
            <person name="Armbrust E.V."/>
            <person name="Berges J.A."/>
            <person name="Bowler C."/>
            <person name="Green B.R."/>
            <person name="Martinez D."/>
            <person name="Putnam N.H."/>
            <person name="Zhou S."/>
            <person name="Allen A.E."/>
            <person name="Apt K.E."/>
            <person name="Bechner M."/>
            <person name="Brzezinski M.A."/>
            <person name="Chaal B.K."/>
            <person name="Chiovitti A."/>
            <person name="Davis A.K."/>
            <person name="Demarest M.S."/>
            <person name="Detter J.C."/>
            <person name="Glavina T."/>
            <person name="Goodstein D."/>
            <person name="Hadi M.Z."/>
            <person name="Hellsten U."/>
            <person name="Hildebrand M."/>
            <person name="Jenkins B.D."/>
            <person name="Jurka J."/>
            <person name="Kapitonov V.V."/>
            <person name="Kroger N."/>
            <person name="Lau W.W."/>
            <person name="Lane T.W."/>
            <person name="Larimer F.W."/>
            <person name="Lippmeier J.C."/>
            <person name="Lucas S."/>
            <person name="Medina M."/>
            <person name="Montsant A."/>
            <person name="Obornik M."/>
            <person name="Parker M.S."/>
            <person name="Palenik B."/>
            <person name="Pazour G.J."/>
            <person name="Richardson P.M."/>
            <person name="Rynearson T.A."/>
            <person name="Saito M.A."/>
            <person name="Schwartz D.C."/>
            <person name="Thamatrakoln K."/>
            <person name="Valentin K."/>
            <person name="Vardi A."/>
            <person name="Wilkerson F.P."/>
            <person name="Rokhsar D.S."/>
        </authorList>
    </citation>
    <scope>NUCLEOTIDE SEQUENCE [LARGE SCALE GENOMIC DNA]</scope>
    <source>
        <strain evidence="3 4">CCMP1335</strain>
    </source>
</reference>
<gene>
    <name evidence="3" type="ORF">THAPSDRAFT_6043</name>
</gene>